<sequence length="73" mass="7608">MLSFETNNLLQAADKQIAVLEYSRAKLEKPWDGYCGLVKVGEEEYGAGATPANPPAPIAVSAQPPTSQSGSGS</sequence>
<proteinExistence type="predicted"/>
<dbReference type="AlphaFoldDB" id="A0AAW1SZB1"/>
<keyword evidence="3" id="KW-1185">Reference proteome</keyword>
<evidence type="ECO:0000256" key="1">
    <source>
        <dbReference type="SAM" id="MobiDB-lite"/>
    </source>
</evidence>
<name>A0AAW1SZB1_9CHLO</name>
<reference evidence="2 3" key="1">
    <citation type="journal article" date="2024" name="Nat. Commun.">
        <title>Phylogenomics reveals the evolutionary origins of lichenization in chlorophyte algae.</title>
        <authorList>
            <person name="Puginier C."/>
            <person name="Libourel C."/>
            <person name="Otte J."/>
            <person name="Skaloud P."/>
            <person name="Haon M."/>
            <person name="Grisel S."/>
            <person name="Petersen M."/>
            <person name="Berrin J.G."/>
            <person name="Delaux P.M."/>
            <person name="Dal Grande F."/>
            <person name="Keller J."/>
        </authorList>
    </citation>
    <scope>NUCLEOTIDE SEQUENCE [LARGE SCALE GENOMIC DNA]</scope>
    <source>
        <strain evidence="2 3">SAG 2523</strain>
    </source>
</reference>
<feature type="region of interest" description="Disordered" evidence="1">
    <location>
        <begin position="46"/>
        <end position="73"/>
    </location>
</feature>
<gene>
    <name evidence="2" type="ORF">WJX84_005862</name>
</gene>
<evidence type="ECO:0000313" key="3">
    <source>
        <dbReference type="Proteomes" id="UP001485043"/>
    </source>
</evidence>
<protein>
    <submittedName>
        <fullName evidence="2">Uncharacterized protein</fullName>
    </submittedName>
</protein>
<evidence type="ECO:0000313" key="2">
    <source>
        <dbReference type="EMBL" id="KAK9861673.1"/>
    </source>
</evidence>
<dbReference type="EMBL" id="JALJOV010000718">
    <property type="protein sequence ID" value="KAK9861673.1"/>
    <property type="molecule type" value="Genomic_DNA"/>
</dbReference>
<organism evidence="2 3">
    <name type="scientific">Apatococcus fuscideae</name>
    <dbReference type="NCBI Taxonomy" id="2026836"/>
    <lineage>
        <taxon>Eukaryota</taxon>
        <taxon>Viridiplantae</taxon>
        <taxon>Chlorophyta</taxon>
        <taxon>core chlorophytes</taxon>
        <taxon>Trebouxiophyceae</taxon>
        <taxon>Chlorellales</taxon>
        <taxon>Chlorellaceae</taxon>
        <taxon>Apatococcus</taxon>
    </lineage>
</organism>
<feature type="compositionally biased region" description="Polar residues" evidence="1">
    <location>
        <begin position="63"/>
        <end position="73"/>
    </location>
</feature>
<dbReference type="Proteomes" id="UP001485043">
    <property type="component" value="Unassembled WGS sequence"/>
</dbReference>
<accession>A0AAW1SZB1</accession>
<comment type="caution">
    <text evidence="2">The sequence shown here is derived from an EMBL/GenBank/DDBJ whole genome shotgun (WGS) entry which is preliminary data.</text>
</comment>